<dbReference type="Pfam" id="PF02875">
    <property type="entry name" value="Mur_ligase_C"/>
    <property type="match status" value="1"/>
</dbReference>
<dbReference type="InterPro" id="IPR004101">
    <property type="entry name" value="Mur_ligase_C"/>
</dbReference>
<dbReference type="EC" id="6.3.2.10" evidence="10 11"/>
<dbReference type="Gene3D" id="3.90.190.20">
    <property type="entry name" value="Mur ligase, C-terminal domain"/>
    <property type="match status" value="1"/>
</dbReference>
<dbReference type="RefSeq" id="WP_142536135.1">
    <property type="nucleotide sequence ID" value="NZ_SGJB01000010.1"/>
</dbReference>
<dbReference type="SUPFAM" id="SSF53244">
    <property type="entry name" value="MurD-like peptide ligases, peptide-binding domain"/>
    <property type="match status" value="1"/>
</dbReference>
<dbReference type="GO" id="GO:0071555">
    <property type="term" value="P:cell wall organization"/>
    <property type="evidence" value="ECO:0007669"/>
    <property type="project" value="UniProtKB-KW"/>
</dbReference>
<dbReference type="GO" id="GO:0005737">
    <property type="term" value="C:cytoplasm"/>
    <property type="evidence" value="ECO:0007669"/>
    <property type="project" value="UniProtKB-SubCell"/>
</dbReference>
<feature type="domain" description="Mur ligase C-terminal" evidence="13">
    <location>
        <begin position="323"/>
        <end position="442"/>
    </location>
</feature>
<keyword evidence="9 10" id="KW-0961">Cell wall biogenesis/degradation</keyword>
<reference evidence="15 16" key="1">
    <citation type="submission" date="2019-02" db="EMBL/GenBank/DDBJ databases">
        <title>Peptostreptococcaceae bacterium ZHW00191 nov., a new bacterium isolated from the human gut.</title>
        <authorList>
            <person name="Zhou H.-W."/>
            <person name="Chen X.-J."/>
        </authorList>
    </citation>
    <scope>NUCLEOTIDE SEQUENCE [LARGE SCALE GENOMIC DNA]</scope>
    <source>
        <strain evidence="15 16">ZHW00191</strain>
    </source>
</reference>
<dbReference type="GO" id="GO:0008360">
    <property type="term" value="P:regulation of cell shape"/>
    <property type="evidence" value="ECO:0007669"/>
    <property type="project" value="UniProtKB-KW"/>
</dbReference>
<dbReference type="AlphaFoldDB" id="A0A544QUX0"/>
<dbReference type="InterPro" id="IPR013221">
    <property type="entry name" value="Mur_ligase_cen"/>
</dbReference>
<keyword evidence="8 10" id="KW-0131">Cell cycle</keyword>
<dbReference type="PANTHER" id="PTHR43024:SF1">
    <property type="entry name" value="UDP-N-ACETYLMURAMOYL-TRIPEPTIDE--D-ALANYL-D-ALANINE LIGASE"/>
    <property type="match status" value="1"/>
</dbReference>
<dbReference type="SUPFAM" id="SSF53623">
    <property type="entry name" value="MurD-like peptide ligases, catalytic domain"/>
    <property type="match status" value="1"/>
</dbReference>
<dbReference type="GO" id="GO:0047480">
    <property type="term" value="F:UDP-N-acetylmuramoyl-tripeptide-D-alanyl-D-alanine ligase activity"/>
    <property type="evidence" value="ECO:0007669"/>
    <property type="project" value="UniProtKB-UniRule"/>
</dbReference>
<comment type="similarity">
    <text evidence="10">Belongs to the MurCDEF family. MurF subfamily.</text>
</comment>
<keyword evidence="3 10" id="KW-0132">Cell division</keyword>
<evidence type="ECO:0000256" key="9">
    <source>
        <dbReference type="ARBA" id="ARBA00023316"/>
    </source>
</evidence>
<comment type="function">
    <text evidence="10 11">Involved in cell wall formation. Catalyzes the final step in the synthesis of UDP-N-acetylmuramoyl-pentapeptide, the precursor of murein.</text>
</comment>
<dbReference type="GO" id="GO:0005524">
    <property type="term" value="F:ATP binding"/>
    <property type="evidence" value="ECO:0007669"/>
    <property type="project" value="UniProtKB-UniRule"/>
</dbReference>
<protein>
    <recommendedName>
        <fullName evidence="10 11">UDP-N-acetylmuramoyl-tripeptide--D-alanyl-D-alanine ligase</fullName>
        <ecNumber evidence="10 11">6.3.2.10</ecNumber>
    </recommendedName>
    <alternativeName>
        <fullName evidence="10">D-alanyl-D-alanine-adding enzyme</fullName>
    </alternativeName>
</protein>
<evidence type="ECO:0000256" key="6">
    <source>
        <dbReference type="ARBA" id="ARBA00022960"/>
    </source>
</evidence>
<feature type="domain" description="Mur ligase central" evidence="14">
    <location>
        <begin position="110"/>
        <end position="296"/>
    </location>
</feature>
<dbReference type="GO" id="GO:0051301">
    <property type="term" value="P:cell division"/>
    <property type="evidence" value="ECO:0007669"/>
    <property type="project" value="UniProtKB-KW"/>
</dbReference>
<comment type="pathway">
    <text evidence="10 11">Cell wall biogenesis; peptidoglycan biosynthesis.</text>
</comment>
<dbReference type="HAMAP" id="MF_02019">
    <property type="entry name" value="MurF"/>
    <property type="match status" value="1"/>
</dbReference>
<dbReference type="Proteomes" id="UP000317863">
    <property type="component" value="Unassembled WGS sequence"/>
</dbReference>
<evidence type="ECO:0000256" key="8">
    <source>
        <dbReference type="ARBA" id="ARBA00023306"/>
    </source>
</evidence>
<comment type="catalytic activity">
    <reaction evidence="10 11">
        <text>D-alanyl-D-alanine + UDP-N-acetyl-alpha-D-muramoyl-L-alanyl-gamma-D-glutamyl-meso-2,6-diaminopimelate + ATP = UDP-N-acetyl-alpha-D-muramoyl-L-alanyl-gamma-D-glutamyl-meso-2,6-diaminopimeloyl-D-alanyl-D-alanine + ADP + phosphate + H(+)</text>
        <dbReference type="Rhea" id="RHEA:28374"/>
        <dbReference type="ChEBI" id="CHEBI:15378"/>
        <dbReference type="ChEBI" id="CHEBI:30616"/>
        <dbReference type="ChEBI" id="CHEBI:43474"/>
        <dbReference type="ChEBI" id="CHEBI:57822"/>
        <dbReference type="ChEBI" id="CHEBI:61386"/>
        <dbReference type="ChEBI" id="CHEBI:83905"/>
        <dbReference type="ChEBI" id="CHEBI:456216"/>
        <dbReference type="EC" id="6.3.2.10"/>
    </reaction>
</comment>
<dbReference type="InterPro" id="IPR036615">
    <property type="entry name" value="Mur_ligase_C_dom_sf"/>
</dbReference>
<evidence type="ECO:0000313" key="16">
    <source>
        <dbReference type="Proteomes" id="UP000317863"/>
    </source>
</evidence>
<evidence type="ECO:0000259" key="13">
    <source>
        <dbReference type="Pfam" id="PF02875"/>
    </source>
</evidence>
<dbReference type="Gene3D" id="3.40.1390.10">
    <property type="entry name" value="MurE/MurF, N-terminal domain"/>
    <property type="match status" value="1"/>
</dbReference>
<gene>
    <name evidence="10" type="primary">murF</name>
    <name evidence="15" type="ORF">EXD82_06635</name>
</gene>
<keyword evidence="1 10" id="KW-0963">Cytoplasm</keyword>
<evidence type="ECO:0000259" key="12">
    <source>
        <dbReference type="Pfam" id="PF01225"/>
    </source>
</evidence>
<keyword evidence="2 10" id="KW-0436">Ligase</keyword>
<dbReference type="InterPro" id="IPR000713">
    <property type="entry name" value="Mur_ligase_N"/>
</dbReference>
<evidence type="ECO:0000256" key="4">
    <source>
        <dbReference type="ARBA" id="ARBA00022741"/>
    </source>
</evidence>
<dbReference type="PANTHER" id="PTHR43024">
    <property type="entry name" value="UDP-N-ACETYLMURAMOYL-TRIPEPTIDE--D-ALANYL-D-ALANINE LIGASE"/>
    <property type="match status" value="1"/>
</dbReference>
<evidence type="ECO:0000256" key="7">
    <source>
        <dbReference type="ARBA" id="ARBA00022984"/>
    </source>
</evidence>
<dbReference type="GO" id="GO:0009252">
    <property type="term" value="P:peptidoglycan biosynthetic process"/>
    <property type="evidence" value="ECO:0007669"/>
    <property type="project" value="UniProtKB-UniRule"/>
</dbReference>
<comment type="caution">
    <text evidence="15">The sequence shown here is derived from an EMBL/GenBank/DDBJ whole genome shotgun (WGS) entry which is preliminary data.</text>
</comment>
<dbReference type="InterPro" id="IPR036565">
    <property type="entry name" value="Mur-like_cat_sf"/>
</dbReference>
<dbReference type="NCBIfam" id="TIGR01143">
    <property type="entry name" value="murF"/>
    <property type="match status" value="1"/>
</dbReference>
<evidence type="ECO:0000256" key="11">
    <source>
        <dbReference type="RuleBase" id="RU004136"/>
    </source>
</evidence>
<evidence type="ECO:0000259" key="14">
    <source>
        <dbReference type="Pfam" id="PF08245"/>
    </source>
</evidence>
<dbReference type="InterPro" id="IPR051046">
    <property type="entry name" value="MurCDEF_CellWall_CoF430Synth"/>
</dbReference>
<dbReference type="OrthoDB" id="9801978at2"/>
<dbReference type="SUPFAM" id="SSF63418">
    <property type="entry name" value="MurE/MurF N-terminal domain"/>
    <property type="match status" value="1"/>
</dbReference>
<keyword evidence="16" id="KW-1185">Reference proteome</keyword>
<evidence type="ECO:0000256" key="3">
    <source>
        <dbReference type="ARBA" id="ARBA00022618"/>
    </source>
</evidence>
<dbReference type="GO" id="GO:0008766">
    <property type="term" value="F:UDP-N-acetylmuramoylalanyl-D-glutamyl-2,6-diaminopimelate-D-alanyl-D-alanine ligase activity"/>
    <property type="evidence" value="ECO:0007669"/>
    <property type="project" value="RHEA"/>
</dbReference>
<dbReference type="InterPro" id="IPR005863">
    <property type="entry name" value="UDP-N-AcMur_synth"/>
</dbReference>
<sequence>MEKLTVYELAESSCGKITKGCPDDEINGIVIDSRQAKEGLMFTAIDGENNDGHKYIESAADSGCRCFMVDKGRTPDIEGINVIEVEETSKALGKIAASYRKKFDIPFVGITGSVGKTTTRDMVYAVLSAKMKTLKNEKNFNNHFGVPLTLFNLEKSHECAVIEMGMSGFGEIEYLANIVRPDIAIISNIGLSHVENLGSQEGIFKAKMEITTGFGEGNTLIVNGDDKFLGKLKDEEHEYGLVTFGFGNDNDIYCVDYIINDDSIEFVCNVYGNDEKIYIPTVGKHNILNAMAAIAAGYKLGLDMDTIRKGLENFSATAMRLDIEKYGEFTVINDAYNASPDSMKAALDILGRYRKRRIAVLGDMLEMGEHAEYGHRTVGASCPGNADILITAGKDSKFINEEAEKNGFSKSNSHHFESKKDAEEFLDGILEDGDVVLCKASRGMKFEDFVTVAKEKSEKNR</sequence>
<feature type="binding site" evidence="10">
    <location>
        <begin position="112"/>
        <end position="118"/>
    </location>
    <ligand>
        <name>ATP</name>
        <dbReference type="ChEBI" id="CHEBI:30616"/>
    </ligand>
</feature>
<dbReference type="Gene3D" id="3.40.1190.10">
    <property type="entry name" value="Mur-like, catalytic domain"/>
    <property type="match status" value="1"/>
</dbReference>
<name>A0A544QUX0_9FIRM</name>
<accession>A0A544QUX0</accession>
<dbReference type="Pfam" id="PF08245">
    <property type="entry name" value="Mur_ligase_M"/>
    <property type="match status" value="1"/>
</dbReference>
<evidence type="ECO:0000313" key="15">
    <source>
        <dbReference type="EMBL" id="TQQ84476.1"/>
    </source>
</evidence>
<keyword evidence="4 10" id="KW-0547">Nucleotide-binding</keyword>
<keyword evidence="7 10" id="KW-0573">Peptidoglycan synthesis</keyword>
<keyword evidence="6 10" id="KW-0133">Cell shape</keyword>
<evidence type="ECO:0000256" key="2">
    <source>
        <dbReference type="ARBA" id="ARBA00022598"/>
    </source>
</evidence>
<dbReference type="UniPathway" id="UPA00219"/>
<dbReference type="Pfam" id="PF01225">
    <property type="entry name" value="Mur_ligase"/>
    <property type="match status" value="1"/>
</dbReference>
<comment type="subcellular location">
    <subcellularLocation>
        <location evidence="10 11">Cytoplasm</location>
    </subcellularLocation>
</comment>
<dbReference type="InterPro" id="IPR035911">
    <property type="entry name" value="MurE/MurF_N"/>
</dbReference>
<evidence type="ECO:0000256" key="10">
    <source>
        <dbReference type="HAMAP-Rule" id="MF_02019"/>
    </source>
</evidence>
<evidence type="ECO:0000256" key="1">
    <source>
        <dbReference type="ARBA" id="ARBA00022490"/>
    </source>
</evidence>
<keyword evidence="5 10" id="KW-0067">ATP-binding</keyword>
<organism evidence="15 16">
    <name type="scientific">Peptacetobacter hominis</name>
    <dbReference type="NCBI Taxonomy" id="2743610"/>
    <lineage>
        <taxon>Bacteria</taxon>
        <taxon>Bacillati</taxon>
        <taxon>Bacillota</taxon>
        <taxon>Clostridia</taxon>
        <taxon>Peptostreptococcales</taxon>
        <taxon>Peptostreptococcaceae</taxon>
        <taxon>Peptacetobacter</taxon>
    </lineage>
</organism>
<proteinExistence type="inferred from homology"/>
<dbReference type="EMBL" id="SGJB01000010">
    <property type="protein sequence ID" value="TQQ84476.1"/>
    <property type="molecule type" value="Genomic_DNA"/>
</dbReference>
<feature type="domain" description="Mur ligase N-terminal catalytic" evidence="12">
    <location>
        <begin position="25"/>
        <end position="100"/>
    </location>
</feature>
<evidence type="ECO:0000256" key="5">
    <source>
        <dbReference type="ARBA" id="ARBA00022840"/>
    </source>
</evidence>